<dbReference type="InterPro" id="IPR036345">
    <property type="entry name" value="ExoRNase_PH_dom2_sf"/>
</dbReference>
<dbReference type="GO" id="GO:0034473">
    <property type="term" value="P:U1 snRNA 3'-end processing"/>
    <property type="evidence" value="ECO:0007669"/>
    <property type="project" value="TreeGrafter"/>
</dbReference>
<evidence type="ECO:0000256" key="1">
    <source>
        <dbReference type="ARBA" id="ARBA00004496"/>
    </source>
</evidence>
<dbReference type="Proteomes" id="UP001151518">
    <property type="component" value="Unassembled WGS sequence"/>
</dbReference>
<dbReference type="Gene3D" id="3.30.230.70">
    <property type="entry name" value="GHMP Kinase, N-terminal domain"/>
    <property type="match status" value="1"/>
</dbReference>
<dbReference type="InterPro" id="IPR027408">
    <property type="entry name" value="PNPase/RNase_PH_dom_sf"/>
</dbReference>
<dbReference type="InterPro" id="IPR020568">
    <property type="entry name" value="Ribosomal_Su5_D2-typ_SF"/>
</dbReference>
<evidence type="ECO:0000256" key="3">
    <source>
        <dbReference type="ARBA" id="ARBA00006678"/>
    </source>
</evidence>
<feature type="domain" description="Exoribonuclease phosphorolytic" evidence="12">
    <location>
        <begin position="192"/>
        <end position="259"/>
    </location>
</feature>
<dbReference type="GO" id="GO:0071038">
    <property type="term" value="P:TRAMP-dependent tRNA surveillance pathway"/>
    <property type="evidence" value="ECO:0007669"/>
    <property type="project" value="TreeGrafter"/>
</dbReference>
<dbReference type="GO" id="GO:0005730">
    <property type="term" value="C:nucleolus"/>
    <property type="evidence" value="ECO:0007669"/>
    <property type="project" value="UniProtKB-SubCell"/>
</dbReference>
<name>A0A9W8GD43_9FUNG</name>
<organism evidence="13 14">
    <name type="scientific">Coemansia spiralis</name>
    <dbReference type="NCBI Taxonomy" id="417178"/>
    <lineage>
        <taxon>Eukaryota</taxon>
        <taxon>Fungi</taxon>
        <taxon>Fungi incertae sedis</taxon>
        <taxon>Zoopagomycota</taxon>
        <taxon>Kickxellomycotina</taxon>
        <taxon>Kickxellomycetes</taxon>
        <taxon>Kickxellales</taxon>
        <taxon>Kickxellaceae</taxon>
        <taxon>Coemansia</taxon>
    </lineage>
</organism>
<dbReference type="OrthoDB" id="10264038at2759"/>
<keyword evidence="9" id="KW-0539">Nucleus</keyword>
<sequence>MVVEIEPSNIEREFLLEALEKGIRVDGRGIYDYRTLKITCSPTYGLVEVQLGQTRVLARVTCEVTRPFPDRPTEGLVQFNADLSNLAAPGLDSSSGKPSVQEVAVSRMIERVIRQSRAIDTEALCILAGEKVWSVRLDLHFLDHSGNLIDAASIASIAALRHFRRPDVTIDGEEAIIHDVNERNPVPLSIHHTPICVTFGFFGSNGDLMLVDPNLLEEQVQVSSFTITLNSHREICALSKAGGVPLAPSLIQRCTQIALTKVDDINDKIQEALMA</sequence>
<gene>
    <name evidence="13" type="primary">RRP45</name>
    <name evidence="13" type="ORF">GGI25_000033</name>
</gene>
<dbReference type="FunFam" id="3.30.230.70:FF:000005">
    <property type="entry name" value="Exosome complex component RRP45"/>
    <property type="match status" value="1"/>
</dbReference>
<dbReference type="InterPro" id="IPR050590">
    <property type="entry name" value="Exosome_comp_Rrp42_subfam"/>
</dbReference>
<dbReference type="GO" id="GO:0000176">
    <property type="term" value="C:nuclear exosome (RNase complex)"/>
    <property type="evidence" value="ECO:0007669"/>
    <property type="project" value="UniProtKB-ARBA"/>
</dbReference>
<evidence type="ECO:0000256" key="10">
    <source>
        <dbReference type="ARBA" id="ARBA00077933"/>
    </source>
</evidence>
<dbReference type="EMBL" id="JANBTW010000001">
    <property type="protein sequence ID" value="KAJ2681079.1"/>
    <property type="molecule type" value="Genomic_DNA"/>
</dbReference>
<evidence type="ECO:0000256" key="7">
    <source>
        <dbReference type="ARBA" id="ARBA00022835"/>
    </source>
</evidence>
<reference evidence="13" key="1">
    <citation type="submission" date="2022-07" db="EMBL/GenBank/DDBJ databases">
        <title>Phylogenomic reconstructions and comparative analyses of Kickxellomycotina fungi.</title>
        <authorList>
            <person name="Reynolds N.K."/>
            <person name="Stajich J.E."/>
            <person name="Barry K."/>
            <person name="Grigoriev I.V."/>
            <person name="Crous P."/>
            <person name="Smith M.E."/>
        </authorList>
    </citation>
    <scope>NUCLEOTIDE SEQUENCE</scope>
    <source>
        <strain evidence="13">NRRL 3115</strain>
    </source>
</reference>
<comment type="subcellular location">
    <subcellularLocation>
        <location evidence="1">Cytoplasm</location>
    </subcellularLocation>
    <subcellularLocation>
        <location evidence="2">Nucleus</location>
        <location evidence="2">Nucleolus</location>
    </subcellularLocation>
</comment>
<dbReference type="PANTHER" id="PTHR11097:SF14">
    <property type="entry name" value="EXOSOME COMPLEX COMPONENT RRP45"/>
    <property type="match status" value="1"/>
</dbReference>
<evidence type="ECO:0000259" key="11">
    <source>
        <dbReference type="Pfam" id="PF01138"/>
    </source>
</evidence>
<evidence type="ECO:0000256" key="4">
    <source>
        <dbReference type="ARBA" id="ARBA00019572"/>
    </source>
</evidence>
<dbReference type="AlphaFoldDB" id="A0A9W8GD43"/>
<dbReference type="GO" id="GO:0016075">
    <property type="term" value="P:rRNA catabolic process"/>
    <property type="evidence" value="ECO:0007669"/>
    <property type="project" value="TreeGrafter"/>
</dbReference>
<accession>A0A9W8GD43</accession>
<dbReference type="SUPFAM" id="SSF54211">
    <property type="entry name" value="Ribosomal protein S5 domain 2-like"/>
    <property type="match status" value="1"/>
</dbReference>
<dbReference type="GO" id="GO:0034476">
    <property type="term" value="P:U5 snRNA 3'-end processing"/>
    <property type="evidence" value="ECO:0007669"/>
    <property type="project" value="TreeGrafter"/>
</dbReference>
<evidence type="ECO:0000313" key="14">
    <source>
        <dbReference type="Proteomes" id="UP001151518"/>
    </source>
</evidence>
<dbReference type="GO" id="GO:0071035">
    <property type="term" value="P:nuclear polyadenylation-dependent rRNA catabolic process"/>
    <property type="evidence" value="ECO:0007669"/>
    <property type="project" value="TreeGrafter"/>
</dbReference>
<evidence type="ECO:0000259" key="12">
    <source>
        <dbReference type="Pfam" id="PF03725"/>
    </source>
</evidence>
<dbReference type="PANTHER" id="PTHR11097">
    <property type="entry name" value="EXOSOME COMPLEX EXONUCLEASE RIBOSOMAL RNA PROCESSING PROTEIN"/>
    <property type="match status" value="1"/>
</dbReference>
<evidence type="ECO:0000256" key="8">
    <source>
        <dbReference type="ARBA" id="ARBA00022884"/>
    </source>
</evidence>
<dbReference type="GO" id="GO:0000177">
    <property type="term" value="C:cytoplasmic exosome (RNase complex)"/>
    <property type="evidence" value="ECO:0007669"/>
    <property type="project" value="TreeGrafter"/>
</dbReference>
<evidence type="ECO:0000313" key="13">
    <source>
        <dbReference type="EMBL" id="KAJ2681079.1"/>
    </source>
</evidence>
<keyword evidence="8" id="KW-0694">RNA-binding</keyword>
<feature type="domain" description="Exoribonuclease phosphorolytic" evidence="11">
    <location>
        <begin position="33"/>
        <end position="166"/>
    </location>
</feature>
<keyword evidence="5" id="KW-0963">Cytoplasm</keyword>
<evidence type="ECO:0000256" key="5">
    <source>
        <dbReference type="ARBA" id="ARBA00022490"/>
    </source>
</evidence>
<evidence type="ECO:0000256" key="2">
    <source>
        <dbReference type="ARBA" id="ARBA00004604"/>
    </source>
</evidence>
<keyword evidence="6" id="KW-0698">rRNA processing</keyword>
<dbReference type="Pfam" id="PF03725">
    <property type="entry name" value="RNase_PH_C"/>
    <property type="match status" value="1"/>
</dbReference>
<dbReference type="SUPFAM" id="SSF55666">
    <property type="entry name" value="Ribonuclease PH domain 2-like"/>
    <property type="match status" value="1"/>
</dbReference>
<comment type="similarity">
    <text evidence="3">Belongs to the RNase PH family.</text>
</comment>
<protein>
    <recommendedName>
        <fullName evidence="4">Exosome complex component RRP45</fullName>
    </recommendedName>
    <alternativeName>
        <fullName evidence="10">Ribosomal RNA-processing protein 45</fullName>
    </alternativeName>
</protein>
<dbReference type="GO" id="GO:0034475">
    <property type="term" value="P:U4 snRNA 3'-end processing"/>
    <property type="evidence" value="ECO:0007669"/>
    <property type="project" value="TreeGrafter"/>
</dbReference>
<dbReference type="CDD" id="cd11368">
    <property type="entry name" value="RNase_PH_RRP45"/>
    <property type="match status" value="1"/>
</dbReference>
<dbReference type="InterPro" id="IPR001247">
    <property type="entry name" value="ExoRNase_PH_dom1"/>
</dbReference>
<evidence type="ECO:0000256" key="6">
    <source>
        <dbReference type="ARBA" id="ARBA00022552"/>
    </source>
</evidence>
<dbReference type="InterPro" id="IPR015847">
    <property type="entry name" value="ExoRNase_PH_dom2"/>
</dbReference>
<dbReference type="GO" id="GO:0071028">
    <property type="term" value="P:nuclear mRNA surveillance"/>
    <property type="evidence" value="ECO:0007669"/>
    <property type="project" value="TreeGrafter"/>
</dbReference>
<proteinExistence type="inferred from homology"/>
<dbReference type="GO" id="GO:0000467">
    <property type="term" value="P:exonucleolytic trimming to generate mature 3'-end of 5.8S rRNA from tricistronic rRNA transcript (SSU-rRNA, 5.8S rRNA, LSU-rRNA)"/>
    <property type="evidence" value="ECO:0007669"/>
    <property type="project" value="TreeGrafter"/>
</dbReference>
<dbReference type="Pfam" id="PF01138">
    <property type="entry name" value="RNase_PH"/>
    <property type="match status" value="1"/>
</dbReference>
<dbReference type="GO" id="GO:0035925">
    <property type="term" value="F:mRNA 3'-UTR AU-rich region binding"/>
    <property type="evidence" value="ECO:0007669"/>
    <property type="project" value="TreeGrafter"/>
</dbReference>
<evidence type="ECO:0000256" key="9">
    <source>
        <dbReference type="ARBA" id="ARBA00023242"/>
    </source>
</evidence>
<dbReference type="InterPro" id="IPR033100">
    <property type="entry name" value="Rrp45"/>
</dbReference>
<keyword evidence="7" id="KW-0271">Exosome</keyword>
<comment type="caution">
    <text evidence="13">The sequence shown here is derived from an EMBL/GenBank/DDBJ whole genome shotgun (WGS) entry which is preliminary data.</text>
</comment>